<dbReference type="CDD" id="cd00202">
    <property type="entry name" value="ZnF_GATA"/>
    <property type="match status" value="1"/>
</dbReference>
<dbReference type="PROSITE" id="PS50114">
    <property type="entry name" value="GATA_ZN_FINGER_2"/>
    <property type="match status" value="1"/>
</dbReference>
<keyword evidence="9" id="KW-1185">Reference proteome</keyword>
<dbReference type="OrthoDB" id="552673at2759"/>
<dbReference type="Pfam" id="PF00320">
    <property type="entry name" value="GATA"/>
    <property type="match status" value="1"/>
</dbReference>
<dbReference type="Proteomes" id="UP000001058">
    <property type="component" value="Unassembled WGS sequence"/>
</dbReference>
<reference evidence="8 9" key="1">
    <citation type="journal article" date="2010" name="Science">
        <title>Genomic analysis of organismal complexity in the multicellular green alga Volvox carteri.</title>
        <authorList>
            <person name="Prochnik S.E."/>
            <person name="Umen J."/>
            <person name="Nedelcu A.M."/>
            <person name="Hallmann A."/>
            <person name="Miller S.M."/>
            <person name="Nishii I."/>
            <person name="Ferris P."/>
            <person name="Kuo A."/>
            <person name="Mitros T."/>
            <person name="Fritz-Laylin L.K."/>
            <person name="Hellsten U."/>
            <person name="Chapman J."/>
            <person name="Simakov O."/>
            <person name="Rensing S.A."/>
            <person name="Terry A."/>
            <person name="Pangilinan J."/>
            <person name="Kapitonov V."/>
            <person name="Jurka J."/>
            <person name="Salamov A."/>
            <person name="Shapiro H."/>
            <person name="Schmutz J."/>
            <person name="Grimwood J."/>
            <person name="Lindquist E."/>
            <person name="Lucas S."/>
            <person name="Grigoriev I.V."/>
            <person name="Schmitt R."/>
            <person name="Kirk D."/>
            <person name="Rokhsar D.S."/>
        </authorList>
    </citation>
    <scope>NUCLEOTIDE SEQUENCE [LARGE SCALE GENOMIC DNA]</scope>
    <source>
        <strain evidence="9">f. Nagariensis / Eve</strain>
    </source>
</reference>
<dbReference type="EMBL" id="GL378323">
    <property type="protein sequence ID" value="EFJ52685.1"/>
    <property type="molecule type" value="Genomic_DNA"/>
</dbReference>
<dbReference type="PROSITE" id="PS00344">
    <property type="entry name" value="GATA_ZN_FINGER_1"/>
    <property type="match status" value="1"/>
</dbReference>
<feature type="region of interest" description="Disordered" evidence="6">
    <location>
        <begin position="349"/>
        <end position="368"/>
    </location>
</feature>
<dbReference type="SUPFAM" id="SSF57716">
    <property type="entry name" value="Glucocorticoid receptor-like (DNA-binding domain)"/>
    <property type="match status" value="1"/>
</dbReference>
<comment type="similarity">
    <text evidence="1">Belongs to the type IV zinc-finger family. Class A subfamily.</text>
</comment>
<gene>
    <name evidence="8" type="ORF">VOLCADRAFT_85916</name>
</gene>
<dbReference type="STRING" id="3068.D8THC2"/>
<proteinExistence type="inferred from homology"/>
<sequence length="535" mass="56372">MEWLYRAESWPLPLYEQKFIHADMEDDCYMAGEEVVGGCFPPRSCQALGDVHANDSSRGAESSRCKGTSIETLILRFQADKAKYLLPCYDGDDERGIWPIAPAEATSTKVAQRFDKYYQASVQRALKGYFLPSPFGLPAHQSNVIGTKDAKPRPIGDGVRACNEECFPQNSCGCDKSRLLSDVLLANDVPAAPAPPSESTGLSEADAMALPDRASTSVPTQIEADAISLPLTVMTAAAQSSVAQSSVGRPGEFASRGMTEDTEDEDGGADISAAAAADEDGATNSATADVAATVLPVKRESSGCYPMLAPAMAMTTAAAAITSWLAQSHSAVTAMVEDEASEALEAEGGHGVLGTTSTSARTVGGDLEGRPRGCVVEALPAEGSRRPRGLGRGRPSVSAAAAGSIQLEPPPCKRARRTAAAVLRTVIEEQTTDEEVDGEMEEEQYSEAAAEEVDDEEFVVRATGGTKRSRTGPSQGRTGGRLVSGSVCVDCGTDKTPQWRRGPKGPRTLCNACGVRFKKIQDGQALRGASGRARR</sequence>
<evidence type="ECO:0000256" key="6">
    <source>
        <dbReference type="SAM" id="MobiDB-lite"/>
    </source>
</evidence>
<keyword evidence="4" id="KW-0862">Zinc</keyword>
<dbReference type="GO" id="GO:0030154">
    <property type="term" value="P:cell differentiation"/>
    <property type="evidence" value="ECO:0007669"/>
    <property type="project" value="TreeGrafter"/>
</dbReference>
<dbReference type="RefSeq" id="XP_002945690.1">
    <property type="nucleotide sequence ID" value="XM_002945644.1"/>
</dbReference>
<feature type="region of interest" description="Disordered" evidence="6">
    <location>
        <begin position="240"/>
        <end position="267"/>
    </location>
</feature>
<dbReference type="eggNOG" id="KOG1601">
    <property type="taxonomic scope" value="Eukaryota"/>
</dbReference>
<dbReference type="GO" id="GO:0043565">
    <property type="term" value="F:sequence-specific DNA binding"/>
    <property type="evidence" value="ECO:0007669"/>
    <property type="project" value="InterPro"/>
</dbReference>
<dbReference type="GO" id="GO:0005634">
    <property type="term" value="C:nucleus"/>
    <property type="evidence" value="ECO:0007669"/>
    <property type="project" value="TreeGrafter"/>
</dbReference>
<keyword evidence="2" id="KW-0479">Metal-binding</keyword>
<dbReference type="InParanoid" id="D8THC2"/>
<dbReference type="InterPro" id="IPR013088">
    <property type="entry name" value="Znf_NHR/GATA"/>
</dbReference>
<evidence type="ECO:0000313" key="8">
    <source>
        <dbReference type="EMBL" id="EFJ52685.1"/>
    </source>
</evidence>
<dbReference type="PANTHER" id="PTHR45658:SF102">
    <property type="entry name" value="GATA TRANSCRIPTION FACTOR 29"/>
    <property type="match status" value="1"/>
</dbReference>
<dbReference type="KEGG" id="vcn:VOLCADRAFT_85916"/>
<feature type="domain" description="GATA-type" evidence="7">
    <location>
        <begin position="482"/>
        <end position="518"/>
    </location>
</feature>
<dbReference type="Gene3D" id="3.30.50.10">
    <property type="entry name" value="Erythroid Transcription Factor GATA-1, subunit A"/>
    <property type="match status" value="1"/>
</dbReference>
<dbReference type="PANTHER" id="PTHR45658">
    <property type="entry name" value="GATA TRANSCRIPTION FACTOR"/>
    <property type="match status" value="1"/>
</dbReference>
<dbReference type="GO" id="GO:0006355">
    <property type="term" value="P:regulation of DNA-templated transcription"/>
    <property type="evidence" value="ECO:0007669"/>
    <property type="project" value="InterPro"/>
</dbReference>
<dbReference type="AlphaFoldDB" id="D8THC2"/>
<accession>D8THC2</accession>
<dbReference type="GeneID" id="9625490"/>
<evidence type="ECO:0000256" key="4">
    <source>
        <dbReference type="ARBA" id="ARBA00022833"/>
    </source>
</evidence>
<evidence type="ECO:0000256" key="1">
    <source>
        <dbReference type="ARBA" id="ARBA00005694"/>
    </source>
</evidence>
<protein>
    <recommendedName>
        <fullName evidence="7">GATA-type domain-containing protein</fullName>
    </recommendedName>
</protein>
<evidence type="ECO:0000313" key="9">
    <source>
        <dbReference type="Proteomes" id="UP000001058"/>
    </source>
</evidence>
<evidence type="ECO:0000256" key="5">
    <source>
        <dbReference type="PROSITE-ProRule" id="PRU00094"/>
    </source>
</evidence>
<organism evidence="9">
    <name type="scientific">Volvox carteri f. nagariensis</name>
    <dbReference type="NCBI Taxonomy" id="3068"/>
    <lineage>
        <taxon>Eukaryota</taxon>
        <taxon>Viridiplantae</taxon>
        <taxon>Chlorophyta</taxon>
        <taxon>core chlorophytes</taxon>
        <taxon>Chlorophyceae</taxon>
        <taxon>CS clade</taxon>
        <taxon>Chlamydomonadales</taxon>
        <taxon>Volvocaceae</taxon>
        <taxon>Volvox</taxon>
    </lineage>
</organism>
<evidence type="ECO:0000256" key="2">
    <source>
        <dbReference type="ARBA" id="ARBA00022723"/>
    </source>
</evidence>
<dbReference type="InterPro" id="IPR051140">
    <property type="entry name" value="GATA_TF"/>
</dbReference>
<evidence type="ECO:0000259" key="7">
    <source>
        <dbReference type="PROSITE" id="PS50114"/>
    </source>
</evidence>
<dbReference type="SMART" id="SM00401">
    <property type="entry name" value="ZnF_GATA"/>
    <property type="match status" value="1"/>
</dbReference>
<feature type="region of interest" description="Disordered" evidence="6">
    <location>
        <begin position="383"/>
        <end position="402"/>
    </location>
</feature>
<dbReference type="GO" id="GO:0008270">
    <property type="term" value="F:zinc ion binding"/>
    <property type="evidence" value="ECO:0007669"/>
    <property type="project" value="UniProtKB-KW"/>
</dbReference>
<keyword evidence="3 5" id="KW-0863">Zinc-finger</keyword>
<dbReference type="InterPro" id="IPR000679">
    <property type="entry name" value="Znf_GATA"/>
</dbReference>
<evidence type="ECO:0000256" key="3">
    <source>
        <dbReference type="ARBA" id="ARBA00022771"/>
    </source>
</evidence>
<name>D8THC2_VOLCA</name>